<reference evidence="11 12" key="2">
    <citation type="journal article" date="2017" name="Front. Plant Sci.">
        <title>Gene Classification and Mining of Molecular Markers Useful in Red Clover (Trifolium pratense) Breeding.</title>
        <authorList>
            <person name="Istvanek J."/>
            <person name="Dluhosova J."/>
            <person name="Dluhos P."/>
            <person name="Patkova L."/>
            <person name="Nedelnik J."/>
            <person name="Repkova J."/>
        </authorList>
    </citation>
    <scope>NUCLEOTIDE SEQUENCE [LARGE SCALE GENOMIC DNA]</scope>
    <source>
        <strain evidence="12">cv. Tatra</strain>
        <tissue evidence="11">Young leaves</tissue>
    </source>
</reference>
<keyword evidence="7 9" id="KW-0472">Membrane</keyword>
<dbReference type="InterPro" id="IPR035892">
    <property type="entry name" value="C2_domain_sf"/>
</dbReference>
<dbReference type="PROSITE" id="PS50004">
    <property type="entry name" value="C2"/>
    <property type="match status" value="3"/>
</dbReference>
<comment type="caution">
    <text evidence="11">The sequence shown here is derived from an EMBL/GenBank/DDBJ whole genome shotgun (WGS) entry which is preliminary data.</text>
</comment>
<dbReference type="InterPro" id="IPR047259">
    <property type="entry name" value="QUIRKY-like"/>
</dbReference>
<evidence type="ECO:0000256" key="9">
    <source>
        <dbReference type="SAM" id="Phobius"/>
    </source>
</evidence>
<dbReference type="InterPro" id="IPR000008">
    <property type="entry name" value="C2_dom"/>
</dbReference>
<evidence type="ECO:0000256" key="3">
    <source>
        <dbReference type="ARBA" id="ARBA00022692"/>
    </source>
</evidence>
<dbReference type="FunFam" id="2.60.40.150:FF:000090">
    <property type="entry name" value="C2 domain-containing protein"/>
    <property type="match status" value="1"/>
</dbReference>
<dbReference type="PANTHER" id="PTHR31425:SF31">
    <property type="entry name" value="ANTHRANILATE PHOSPHORIBOSYLTRANSFERASE-LIKE PROTEIN"/>
    <property type="match status" value="1"/>
</dbReference>
<name>A0A2K3L3T2_TRIPR</name>
<evidence type="ECO:0000259" key="10">
    <source>
        <dbReference type="PROSITE" id="PS50004"/>
    </source>
</evidence>
<dbReference type="GO" id="GO:0016020">
    <property type="term" value="C:membrane"/>
    <property type="evidence" value="ECO:0007669"/>
    <property type="project" value="UniProtKB-SubCell"/>
</dbReference>
<dbReference type="Proteomes" id="UP000236291">
    <property type="component" value="Unassembled WGS sequence"/>
</dbReference>
<reference evidence="11 12" key="1">
    <citation type="journal article" date="2014" name="Am. J. Bot.">
        <title>Genome assembly and annotation for red clover (Trifolium pratense; Fabaceae).</title>
        <authorList>
            <person name="Istvanek J."/>
            <person name="Jaros M."/>
            <person name="Krenek A."/>
            <person name="Repkova J."/>
        </authorList>
    </citation>
    <scope>NUCLEOTIDE SEQUENCE [LARGE SCALE GENOMIC DNA]</scope>
    <source>
        <strain evidence="12">cv. Tatra</strain>
        <tissue evidence="11">Young leaves</tissue>
    </source>
</reference>
<accession>A0A2K3L3T2</accession>
<feature type="region of interest" description="Disordered" evidence="8">
    <location>
        <begin position="1"/>
        <end position="21"/>
    </location>
</feature>
<feature type="domain" description="C2" evidence="10">
    <location>
        <begin position="22"/>
        <end position="135"/>
    </location>
</feature>
<organism evidence="11 12">
    <name type="scientific">Trifolium pratense</name>
    <name type="common">Red clover</name>
    <dbReference type="NCBI Taxonomy" id="57577"/>
    <lineage>
        <taxon>Eukaryota</taxon>
        <taxon>Viridiplantae</taxon>
        <taxon>Streptophyta</taxon>
        <taxon>Embryophyta</taxon>
        <taxon>Tracheophyta</taxon>
        <taxon>Spermatophyta</taxon>
        <taxon>Magnoliopsida</taxon>
        <taxon>eudicotyledons</taxon>
        <taxon>Gunneridae</taxon>
        <taxon>Pentapetalae</taxon>
        <taxon>rosids</taxon>
        <taxon>fabids</taxon>
        <taxon>Fabales</taxon>
        <taxon>Fabaceae</taxon>
        <taxon>Papilionoideae</taxon>
        <taxon>50 kb inversion clade</taxon>
        <taxon>NPAAA clade</taxon>
        <taxon>Hologalegina</taxon>
        <taxon>IRL clade</taxon>
        <taxon>Trifolieae</taxon>
        <taxon>Trifolium</taxon>
    </lineage>
</organism>
<dbReference type="EMBL" id="ASHM01025675">
    <property type="protein sequence ID" value="PNX73195.1"/>
    <property type="molecule type" value="Genomic_DNA"/>
</dbReference>
<evidence type="ECO:0000256" key="5">
    <source>
        <dbReference type="ARBA" id="ARBA00022837"/>
    </source>
</evidence>
<feature type="domain" description="C2" evidence="10">
    <location>
        <begin position="174"/>
        <end position="297"/>
    </location>
</feature>
<evidence type="ECO:0000313" key="11">
    <source>
        <dbReference type="EMBL" id="PNX73195.1"/>
    </source>
</evidence>
<evidence type="ECO:0000313" key="12">
    <source>
        <dbReference type="Proteomes" id="UP000236291"/>
    </source>
</evidence>
<evidence type="ECO:0000256" key="8">
    <source>
        <dbReference type="SAM" id="MobiDB-lite"/>
    </source>
</evidence>
<comment type="subcellular location">
    <subcellularLocation>
        <location evidence="1">Membrane</location>
        <topology evidence="1">Multi-pass membrane protein</topology>
    </subcellularLocation>
</comment>
<proteinExistence type="inferred from homology"/>
<dbReference type="AlphaFoldDB" id="A0A2K3L3T2"/>
<feature type="domain" description="C2" evidence="10">
    <location>
        <begin position="330"/>
        <end position="459"/>
    </location>
</feature>
<feature type="transmembrane region" description="Helical" evidence="9">
    <location>
        <begin position="592"/>
        <end position="619"/>
    </location>
</feature>
<dbReference type="Pfam" id="PF08372">
    <property type="entry name" value="PRT_C"/>
    <property type="match status" value="1"/>
</dbReference>
<feature type="transmembrane region" description="Helical" evidence="9">
    <location>
        <begin position="709"/>
        <end position="737"/>
    </location>
</feature>
<keyword evidence="6 9" id="KW-1133">Transmembrane helix</keyword>
<dbReference type="Pfam" id="PF00168">
    <property type="entry name" value="C2"/>
    <property type="match status" value="3"/>
</dbReference>
<evidence type="ECO:0000256" key="7">
    <source>
        <dbReference type="ARBA" id="ARBA00023136"/>
    </source>
</evidence>
<dbReference type="STRING" id="57577.A0A2K3L3T2"/>
<dbReference type="SUPFAM" id="SSF49562">
    <property type="entry name" value="C2 domain (Calcium/lipid-binding domain, CaLB)"/>
    <property type="match status" value="3"/>
</dbReference>
<evidence type="ECO:0000256" key="1">
    <source>
        <dbReference type="ARBA" id="ARBA00004141"/>
    </source>
</evidence>
<dbReference type="PANTHER" id="PTHR31425">
    <property type="entry name" value="PHOSPHORIBOSYLANTHRANILATE TRANSFERASE ISOFORM 1"/>
    <property type="match status" value="1"/>
</dbReference>
<protein>
    <submittedName>
        <fullName evidence="11">Multiple C2 and transmembrane domain-containing protein 2-like</fullName>
    </submittedName>
</protein>
<evidence type="ECO:0000256" key="6">
    <source>
        <dbReference type="ARBA" id="ARBA00022989"/>
    </source>
</evidence>
<keyword evidence="5" id="KW-0106">Calcium</keyword>
<dbReference type="InterPro" id="IPR013583">
    <property type="entry name" value="MCTP_C"/>
</dbReference>
<evidence type="ECO:0000256" key="4">
    <source>
        <dbReference type="ARBA" id="ARBA00022737"/>
    </source>
</evidence>
<dbReference type="CDD" id="cd08379">
    <property type="entry name" value="C2D_MCTP_PRT_plant"/>
    <property type="match status" value="1"/>
</dbReference>
<dbReference type="InterPro" id="IPR047255">
    <property type="entry name" value="C2D_MCTP_PRT_plant"/>
</dbReference>
<sequence length="765" mass="88252">MANQSSNDGAPKETSFNNRKDELEDDKLTRKYNLVEEMNFLFVRIVKVIDFPNIPNLYIEVKLGNMKATTIYSESKLSWNQVFAFEKDKIHADNLVVLVKDKTMPINMFIGRVQFIVGEIPTRRPTESSSAPQWYRLEDQTGANLDRGALMLSLWFGTQADEYFPQAWCSDTTRISSDAIAYTRSKVYMSPTLWYLRVNVIQAQDLLLRFPPESSEIFVQADLGTLRTRTCFSKNKSAKPFWNEDLMFVAQEPFNEKLVLSIVQRTPANHVCLGTYTTNLKDVQKRTNDMPAESFWYDLDQPGMIGTAPYAKFASKLNARISLDGGYHVSDEPIEYSSDYRPSSKQLWNSSVGILEVGILKATDLLAMKMGGRTDAYCVAKYGPKWVRTRTIVDSLSPNWNEQYVWEVYEPFTVITIAVVDNNQLDSGSRARGTRDTIMAKIRIRLSTLERNKLYTHSYPLIGLHPFGVNKMGEIHLAVRFSTGEFPWSFNMFRFYSTTPLIPSMHLLLPLSPKQFDNLRNQAARIIETSLSRAEPPLGREVVSNILDMSSDVWSMRKGIANYCRIMSLTSDFIAFWKWLEDIKLWKNSFESFLFIVQCLIFVLYPEPMLPLACFYFFVIGLNNYRKRPGYPCHIDATLSCVDTATQDDLQEEFDLVPTQFGGEHLRRQYDQLRRIGRNVQIQANHLAVFIDKLQSLSSWRDPRATLLFLVYCVFGFLVTFFAPFKFSMTIWILYYLRAPRFRNVSIFSVGNLFDRMPSNEAFIL</sequence>
<dbReference type="SMART" id="SM00239">
    <property type="entry name" value="C2"/>
    <property type="match status" value="3"/>
</dbReference>
<evidence type="ECO:0000256" key="2">
    <source>
        <dbReference type="ARBA" id="ARBA00007923"/>
    </source>
</evidence>
<keyword evidence="3 9" id="KW-0812">Transmembrane</keyword>
<keyword evidence="4" id="KW-0677">Repeat</keyword>
<comment type="similarity">
    <text evidence="2">Belongs to the MCTP family.</text>
</comment>
<gene>
    <name evidence="11" type="ORF">L195_g029094</name>
</gene>
<dbReference type="Gene3D" id="2.60.40.150">
    <property type="entry name" value="C2 domain"/>
    <property type="match status" value="3"/>
</dbReference>